<feature type="transmembrane region" description="Helical" evidence="5">
    <location>
        <begin position="184"/>
        <end position="207"/>
    </location>
</feature>
<dbReference type="GO" id="GO:0016020">
    <property type="term" value="C:membrane"/>
    <property type="evidence" value="ECO:0007669"/>
    <property type="project" value="UniProtKB-SubCell"/>
</dbReference>
<proteinExistence type="predicted"/>
<gene>
    <name evidence="6" type="ORF">VFH_I456760</name>
</gene>
<evidence type="ECO:0000256" key="2">
    <source>
        <dbReference type="ARBA" id="ARBA00022692"/>
    </source>
</evidence>
<dbReference type="PANTHER" id="PTHR33514">
    <property type="entry name" value="PROTEIN ABCI12, CHLOROPLASTIC"/>
    <property type="match status" value="1"/>
</dbReference>
<evidence type="ECO:0000256" key="1">
    <source>
        <dbReference type="ARBA" id="ARBA00004141"/>
    </source>
</evidence>
<dbReference type="EMBL" id="OX451736">
    <property type="protein sequence ID" value="CAI8590767.1"/>
    <property type="molecule type" value="Genomic_DNA"/>
</dbReference>
<comment type="subcellular location">
    <subcellularLocation>
        <location evidence="1">Membrane</location>
        <topology evidence="1">Multi-pass membrane protein</topology>
    </subcellularLocation>
</comment>
<accession>A0AAV0YZA1</accession>
<organism evidence="6 7">
    <name type="scientific">Vicia faba</name>
    <name type="common">Broad bean</name>
    <name type="synonym">Faba vulgaris</name>
    <dbReference type="NCBI Taxonomy" id="3906"/>
    <lineage>
        <taxon>Eukaryota</taxon>
        <taxon>Viridiplantae</taxon>
        <taxon>Streptophyta</taxon>
        <taxon>Embryophyta</taxon>
        <taxon>Tracheophyta</taxon>
        <taxon>Spermatophyta</taxon>
        <taxon>Magnoliopsida</taxon>
        <taxon>eudicotyledons</taxon>
        <taxon>Gunneridae</taxon>
        <taxon>Pentapetalae</taxon>
        <taxon>rosids</taxon>
        <taxon>fabids</taxon>
        <taxon>Fabales</taxon>
        <taxon>Fabaceae</taxon>
        <taxon>Papilionoideae</taxon>
        <taxon>50 kb inversion clade</taxon>
        <taxon>NPAAA clade</taxon>
        <taxon>Hologalegina</taxon>
        <taxon>IRL clade</taxon>
        <taxon>Fabeae</taxon>
        <taxon>Vicia</taxon>
    </lineage>
</organism>
<evidence type="ECO:0000313" key="7">
    <source>
        <dbReference type="Proteomes" id="UP001157006"/>
    </source>
</evidence>
<dbReference type="AlphaFoldDB" id="A0AAV0YZA1"/>
<dbReference type="GO" id="GO:0009507">
    <property type="term" value="C:chloroplast"/>
    <property type="evidence" value="ECO:0007669"/>
    <property type="project" value="TreeGrafter"/>
</dbReference>
<keyword evidence="2 5" id="KW-0812">Transmembrane</keyword>
<dbReference type="Proteomes" id="UP001157006">
    <property type="component" value="Chromosome 1L"/>
</dbReference>
<name>A0AAV0YZA1_VICFA</name>
<keyword evidence="3 5" id="KW-1133">Transmembrane helix</keyword>
<sequence length="208" mass="23956">MSFGCHLYVKMFDDCHANFMMYAAKSGVAVVSQRKYVLDIFEETNELRCFLQRKYALDIIEETDMLHCKTFESLIDPNVELLIGQEGPFTHLRRYQRLVGLGSDGEPPLTFTRKGLSVGSTVACLTFTVRCFLHSRCLDIVMGIVSCRVNWKQLIVMETIDIFFNYFRRFFKNIFSHAEQISQAMIASLLCLSVVILAALMSEYYLVH</sequence>
<dbReference type="PANTHER" id="PTHR33514:SF13">
    <property type="entry name" value="PROTEIN ABCI12, CHLOROPLASTIC"/>
    <property type="match status" value="1"/>
</dbReference>
<evidence type="ECO:0000313" key="6">
    <source>
        <dbReference type="EMBL" id="CAI8590767.1"/>
    </source>
</evidence>
<evidence type="ECO:0000256" key="5">
    <source>
        <dbReference type="SAM" id="Phobius"/>
    </source>
</evidence>
<keyword evidence="4 5" id="KW-0472">Membrane</keyword>
<keyword evidence="7" id="KW-1185">Reference proteome</keyword>
<reference evidence="6 7" key="1">
    <citation type="submission" date="2023-01" db="EMBL/GenBank/DDBJ databases">
        <authorList>
            <person name="Kreplak J."/>
        </authorList>
    </citation>
    <scope>NUCLEOTIDE SEQUENCE [LARGE SCALE GENOMIC DNA]</scope>
</reference>
<evidence type="ECO:0000256" key="3">
    <source>
        <dbReference type="ARBA" id="ARBA00022989"/>
    </source>
</evidence>
<protein>
    <submittedName>
        <fullName evidence="6">Uncharacterized protein</fullName>
    </submittedName>
</protein>
<evidence type="ECO:0000256" key="4">
    <source>
        <dbReference type="ARBA" id="ARBA00023136"/>
    </source>
</evidence>